<sequence length="68" mass="7704">MPMEERVRFDERRRYVFLLWFNGTLGVLWAVLLVVTGAVWFAGLLAVALALGGLSAWALSVLNREEPR</sequence>
<reference evidence="3" key="1">
    <citation type="journal article" date="2019" name="Int. J. Syst. Evol. Microbiol.">
        <title>The Global Catalogue of Microorganisms (GCM) 10K type strain sequencing project: providing services to taxonomists for standard genome sequencing and annotation.</title>
        <authorList>
            <consortium name="The Broad Institute Genomics Platform"/>
            <consortium name="The Broad Institute Genome Sequencing Center for Infectious Disease"/>
            <person name="Wu L."/>
            <person name="Ma J."/>
        </authorList>
    </citation>
    <scope>NUCLEOTIDE SEQUENCE [LARGE SCALE GENOMIC DNA]</scope>
    <source>
        <strain evidence="3">CGMCC 4.7093</strain>
    </source>
</reference>
<protein>
    <submittedName>
        <fullName evidence="2">Uncharacterized protein</fullName>
    </submittedName>
</protein>
<keyword evidence="1" id="KW-1133">Transmembrane helix</keyword>
<accession>A0ABV9YJ80</accession>
<dbReference type="Proteomes" id="UP001595947">
    <property type="component" value="Unassembled WGS sequence"/>
</dbReference>
<dbReference type="RefSeq" id="WP_378036251.1">
    <property type="nucleotide sequence ID" value="NZ_JBHSIV010000010.1"/>
</dbReference>
<feature type="transmembrane region" description="Helical" evidence="1">
    <location>
        <begin position="15"/>
        <end position="35"/>
    </location>
</feature>
<proteinExistence type="predicted"/>
<comment type="caution">
    <text evidence="2">The sequence shown here is derived from an EMBL/GenBank/DDBJ whole genome shotgun (WGS) entry which is preliminary data.</text>
</comment>
<evidence type="ECO:0000313" key="3">
    <source>
        <dbReference type="Proteomes" id="UP001595947"/>
    </source>
</evidence>
<evidence type="ECO:0000256" key="1">
    <source>
        <dbReference type="SAM" id="Phobius"/>
    </source>
</evidence>
<keyword evidence="1" id="KW-0472">Membrane</keyword>
<evidence type="ECO:0000313" key="2">
    <source>
        <dbReference type="EMBL" id="MFC5062900.1"/>
    </source>
</evidence>
<keyword evidence="1" id="KW-0812">Transmembrane</keyword>
<name>A0ABV9YJ80_9PSEU</name>
<gene>
    <name evidence="2" type="ORF">ACFPBZ_11835</name>
</gene>
<feature type="transmembrane region" description="Helical" evidence="1">
    <location>
        <begin position="41"/>
        <end position="62"/>
    </location>
</feature>
<dbReference type="EMBL" id="JBHSIV010000010">
    <property type="protein sequence ID" value="MFC5062900.1"/>
    <property type="molecule type" value="Genomic_DNA"/>
</dbReference>
<keyword evidence="3" id="KW-1185">Reference proteome</keyword>
<organism evidence="2 3">
    <name type="scientific">Actinomycetospora atypica</name>
    <dbReference type="NCBI Taxonomy" id="1290095"/>
    <lineage>
        <taxon>Bacteria</taxon>
        <taxon>Bacillati</taxon>
        <taxon>Actinomycetota</taxon>
        <taxon>Actinomycetes</taxon>
        <taxon>Pseudonocardiales</taxon>
        <taxon>Pseudonocardiaceae</taxon>
        <taxon>Actinomycetospora</taxon>
    </lineage>
</organism>